<keyword evidence="2" id="KW-0808">Transferase</keyword>
<dbReference type="Gene3D" id="3.40.50.2000">
    <property type="entry name" value="Glycogen Phosphorylase B"/>
    <property type="match status" value="2"/>
</dbReference>
<dbReference type="InterPro" id="IPR001296">
    <property type="entry name" value="Glyco_trans_1"/>
</dbReference>
<dbReference type="CDD" id="cd03811">
    <property type="entry name" value="GT4_GT28_WabH-like"/>
    <property type="match status" value="1"/>
</dbReference>
<dbReference type="Proteomes" id="UP000518605">
    <property type="component" value="Unassembled WGS sequence"/>
</dbReference>
<evidence type="ECO:0000313" key="3">
    <source>
        <dbReference type="Proteomes" id="UP000518605"/>
    </source>
</evidence>
<dbReference type="SUPFAM" id="SSF53756">
    <property type="entry name" value="UDP-Glycosyltransferase/glycogen phosphorylase"/>
    <property type="match status" value="1"/>
</dbReference>
<keyword evidence="3" id="KW-1185">Reference proteome</keyword>
<dbReference type="GO" id="GO:0016757">
    <property type="term" value="F:glycosyltransferase activity"/>
    <property type="evidence" value="ECO:0007669"/>
    <property type="project" value="InterPro"/>
</dbReference>
<dbReference type="EMBL" id="JACHXW010000001">
    <property type="protein sequence ID" value="MBB3150050.1"/>
    <property type="molecule type" value="Genomic_DNA"/>
</dbReference>
<feature type="domain" description="Glycosyl transferase family 1" evidence="1">
    <location>
        <begin position="229"/>
        <end position="375"/>
    </location>
</feature>
<dbReference type="AlphaFoldDB" id="A0A7W5C2S2"/>
<dbReference type="PANTHER" id="PTHR12526:SF630">
    <property type="entry name" value="GLYCOSYLTRANSFERASE"/>
    <property type="match status" value="1"/>
</dbReference>
<name>A0A7W5C2S2_9BACL</name>
<evidence type="ECO:0000259" key="1">
    <source>
        <dbReference type="Pfam" id="PF00534"/>
    </source>
</evidence>
<sequence length="395" mass="45151">MKKKILFVMNNLNCGGAEKSLLSLLQTIDLSKFDVDLYLFKHEGIFFDKLPEAVHILEEPTGYRYFDMSIRKAVYSCLKSGNVKLALSRIVAGFILSTEKNAARREQRVWKYLSVGLPALQQKYDAAIGFLEKNPVYFCIEKVQANQKIGFIHNDYDKLQMDSRIDFPFFTKLDHLVTVSDGCGEVLNQRFPQFKQKIKIIHNIISPPIIHKMSTERMDVDINAGHGISIVSIGRLTSQKGFEMAIGACKTLVEQGYDLNWYVIGEGEERIHLEKLIDSYGLDRYFHLIGLKENPYPYIQNADIYVQPSRFEGKSISIDEAKILQKPIVVTNFSTARDQIIHKQNGLIVEMNAASLSEGIKQLIDDKEMRIYLKEQLALEKLGSELEIEKLYALI</sequence>
<reference evidence="2 3" key="1">
    <citation type="submission" date="2020-08" db="EMBL/GenBank/DDBJ databases">
        <title>Genomic Encyclopedia of Type Strains, Phase III (KMG-III): the genomes of soil and plant-associated and newly described type strains.</title>
        <authorList>
            <person name="Whitman W."/>
        </authorList>
    </citation>
    <scope>NUCLEOTIDE SEQUENCE [LARGE SCALE GENOMIC DNA]</scope>
    <source>
        <strain evidence="2 3">CECT 8234</strain>
    </source>
</reference>
<dbReference type="RefSeq" id="WP_183557316.1">
    <property type="nucleotide sequence ID" value="NZ_CBCSLB010000001.1"/>
</dbReference>
<comment type="caution">
    <text evidence="2">The sequence shown here is derived from an EMBL/GenBank/DDBJ whole genome shotgun (WGS) entry which is preliminary data.</text>
</comment>
<evidence type="ECO:0000313" key="2">
    <source>
        <dbReference type="EMBL" id="MBB3150050.1"/>
    </source>
</evidence>
<protein>
    <submittedName>
        <fullName evidence="2">Glycosyltransferase involved in cell wall biosynthesis</fullName>
    </submittedName>
</protein>
<gene>
    <name evidence="2" type="ORF">FHS16_000082</name>
</gene>
<dbReference type="Pfam" id="PF00534">
    <property type="entry name" value="Glycos_transf_1"/>
    <property type="match status" value="1"/>
</dbReference>
<accession>A0A7W5C2S2</accession>
<organism evidence="2 3">
    <name type="scientific">Paenibacillus endophyticus</name>
    <dbReference type="NCBI Taxonomy" id="1294268"/>
    <lineage>
        <taxon>Bacteria</taxon>
        <taxon>Bacillati</taxon>
        <taxon>Bacillota</taxon>
        <taxon>Bacilli</taxon>
        <taxon>Bacillales</taxon>
        <taxon>Paenibacillaceae</taxon>
        <taxon>Paenibacillus</taxon>
    </lineage>
</organism>
<proteinExistence type="predicted"/>
<dbReference type="PANTHER" id="PTHR12526">
    <property type="entry name" value="GLYCOSYLTRANSFERASE"/>
    <property type="match status" value="1"/>
</dbReference>